<evidence type="ECO:0000313" key="2">
    <source>
        <dbReference type="EMBL" id="KAF2891452.1"/>
    </source>
</evidence>
<protein>
    <recommendedName>
        <fullName evidence="1">PiggyBac transposable element-derived protein domain-containing protein</fullName>
    </recommendedName>
</protein>
<dbReference type="PANTHER" id="PTHR46599:SF3">
    <property type="entry name" value="PIGGYBAC TRANSPOSABLE ELEMENT-DERIVED PROTEIN 4"/>
    <property type="match status" value="1"/>
</dbReference>
<feature type="domain" description="PiggyBac transposable element-derived protein" evidence="1">
    <location>
        <begin position="68"/>
        <end position="189"/>
    </location>
</feature>
<dbReference type="AlphaFoldDB" id="A0A8K0CU95"/>
<feature type="non-terminal residue" evidence="2">
    <location>
        <position position="1"/>
    </location>
</feature>
<dbReference type="Proteomes" id="UP000801492">
    <property type="component" value="Unassembled WGS sequence"/>
</dbReference>
<proteinExistence type="predicted"/>
<dbReference type="InterPro" id="IPR029526">
    <property type="entry name" value="PGBD"/>
</dbReference>
<comment type="caution">
    <text evidence="2">The sequence shown here is derived from an EMBL/GenBank/DDBJ whole genome shotgun (WGS) entry which is preliminary data.</text>
</comment>
<gene>
    <name evidence="2" type="ORF">ILUMI_14721</name>
</gene>
<reference evidence="2" key="1">
    <citation type="submission" date="2019-08" db="EMBL/GenBank/DDBJ databases">
        <title>The genome of the North American firefly Photinus pyralis.</title>
        <authorList>
            <consortium name="Photinus pyralis genome working group"/>
            <person name="Fallon T.R."/>
            <person name="Sander Lower S.E."/>
            <person name="Weng J.-K."/>
        </authorList>
    </citation>
    <scope>NUCLEOTIDE SEQUENCE</scope>
    <source>
        <strain evidence="2">TRF0915ILg1</strain>
        <tissue evidence="2">Whole body</tissue>
    </source>
</reference>
<accession>A0A8K0CU95</accession>
<keyword evidence="3" id="KW-1185">Reference proteome</keyword>
<evidence type="ECO:0000259" key="1">
    <source>
        <dbReference type="Pfam" id="PF13843"/>
    </source>
</evidence>
<name>A0A8K0CU95_IGNLU</name>
<sequence>VNQPNNFISYVSEASKSNCSQPQSGNATSEICVTTFDKENGARQSLELGSRHVEKDKSTVWTVTAYHINTHGKNELRPEGKSLPESVVIRLMEPYLRTERNVTTDNFFTPLKLAKRLKAMQTSVVDTVKRTRKEIPAVVCDSKESLHSSKILQLEMSGTTVIVYQEKTHKNVLVFRTQHSNVSGVEKNNYQNNSIL</sequence>
<evidence type="ECO:0000313" key="3">
    <source>
        <dbReference type="Proteomes" id="UP000801492"/>
    </source>
</evidence>
<dbReference type="Pfam" id="PF13843">
    <property type="entry name" value="DDE_Tnp_1_7"/>
    <property type="match status" value="1"/>
</dbReference>
<organism evidence="2 3">
    <name type="scientific">Ignelater luminosus</name>
    <name type="common">Cucubano</name>
    <name type="synonym">Pyrophorus luminosus</name>
    <dbReference type="NCBI Taxonomy" id="2038154"/>
    <lineage>
        <taxon>Eukaryota</taxon>
        <taxon>Metazoa</taxon>
        <taxon>Ecdysozoa</taxon>
        <taxon>Arthropoda</taxon>
        <taxon>Hexapoda</taxon>
        <taxon>Insecta</taxon>
        <taxon>Pterygota</taxon>
        <taxon>Neoptera</taxon>
        <taxon>Endopterygota</taxon>
        <taxon>Coleoptera</taxon>
        <taxon>Polyphaga</taxon>
        <taxon>Elateriformia</taxon>
        <taxon>Elateroidea</taxon>
        <taxon>Elateridae</taxon>
        <taxon>Agrypninae</taxon>
        <taxon>Pyrophorini</taxon>
        <taxon>Ignelater</taxon>
    </lineage>
</organism>
<dbReference type="EMBL" id="VTPC01031485">
    <property type="protein sequence ID" value="KAF2891452.1"/>
    <property type="molecule type" value="Genomic_DNA"/>
</dbReference>
<dbReference type="PANTHER" id="PTHR46599">
    <property type="entry name" value="PIGGYBAC TRANSPOSABLE ELEMENT-DERIVED PROTEIN 4"/>
    <property type="match status" value="1"/>
</dbReference>
<dbReference type="OrthoDB" id="10049986at2759"/>